<organism evidence="4">
    <name type="scientific">Culex tarsalis</name>
    <name type="common">Encephalitis mosquito</name>
    <dbReference type="NCBI Taxonomy" id="7177"/>
    <lineage>
        <taxon>Eukaryota</taxon>
        <taxon>Metazoa</taxon>
        <taxon>Ecdysozoa</taxon>
        <taxon>Arthropoda</taxon>
        <taxon>Hexapoda</taxon>
        <taxon>Insecta</taxon>
        <taxon>Pterygota</taxon>
        <taxon>Neoptera</taxon>
        <taxon>Endopterygota</taxon>
        <taxon>Diptera</taxon>
        <taxon>Nematocera</taxon>
        <taxon>Culicoidea</taxon>
        <taxon>Culicidae</taxon>
        <taxon>Culicinae</taxon>
        <taxon>Culicini</taxon>
        <taxon>Culex</taxon>
        <taxon>Culex</taxon>
    </lineage>
</organism>
<dbReference type="PANTHER" id="PTHR12774:SF2">
    <property type="entry name" value="PEROXISOMAL BIOGENESIS FACTOR 19"/>
    <property type="match status" value="1"/>
</dbReference>
<dbReference type="PANTHER" id="PTHR12774">
    <property type="entry name" value="PEROXISOMAL BIOGENESIS FACTOR 19"/>
    <property type="match status" value="1"/>
</dbReference>
<feature type="region of interest" description="Disordered" evidence="3">
    <location>
        <begin position="257"/>
        <end position="298"/>
    </location>
</feature>
<sequence>MSEASKKPAAGGASDDKELDDLLDSALEDFNKEDKKKPAAGSGESQHDDPPTEQLWNEEFINSQTKLFEEKMAALFGGGGGGEGSGGPVDAEQIALGFQRIAEAAALAVRGDPADVAAAPEGVDPSISQSITDALRGLSEGRENLQTPFNPEDIAGMFGNIDLNESGENNAFLPFMQTMMQSLLSAEVLLPSLKDLTDKYPDWLRDNGDKVPKEDKERYEKQLKLMEDVCRELEKEKADDPADVKRTRFQKVLEMMQSMQDLGQPPADLVGDLGAPGNLNLPTLDPAAFSDPNQCPTS</sequence>
<evidence type="ECO:0000256" key="1">
    <source>
        <dbReference type="ARBA" id="ARBA00006326"/>
    </source>
</evidence>
<evidence type="ECO:0000313" key="4">
    <source>
        <dbReference type="EMBL" id="JAV24968.1"/>
    </source>
</evidence>
<dbReference type="Pfam" id="PF04614">
    <property type="entry name" value="Pex19"/>
    <property type="match status" value="1"/>
</dbReference>
<feature type="region of interest" description="Disordered" evidence="3">
    <location>
        <begin position="1"/>
        <end position="57"/>
    </location>
</feature>
<evidence type="ECO:0000256" key="2">
    <source>
        <dbReference type="ARBA" id="ARBA00029688"/>
    </source>
</evidence>
<dbReference type="InterPro" id="IPR006708">
    <property type="entry name" value="Pex19"/>
</dbReference>
<dbReference type="AlphaFoldDB" id="A0A1Q3FBU8"/>
<dbReference type="GO" id="GO:0005778">
    <property type="term" value="C:peroxisomal membrane"/>
    <property type="evidence" value="ECO:0007669"/>
    <property type="project" value="TreeGrafter"/>
</dbReference>
<dbReference type="Gene3D" id="1.20.120.900">
    <property type="entry name" value="Pex19, mPTS binding domain"/>
    <property type="match status" value="1"/>
</dbReference>
<dbReference type="GO" id="GO:0033328">
    <property type="term" value="F:peroxisome membrane targeting sequence binding"/>
    <property type="evidence" value="ECO:0007669"/>
    <property type="project" value="TreeGrafter"/>
</dbReference>
<protein>
    <recommendedName>
        <fullName evidence="2">Peroxin-19</fullName>
    </recommendedName>
</protein>
<reference evidence="4" key="1">
    <citation type="submission" date="2017-01" db="EMBL/GenBank/DDBJ databases">
        <title>A deep insight into the sialotranscriptome of adult male and female Cluex tarsalis mosquitoes.</title>
        <authorList>
            <person name="Ribeiro J.M."/>
            <person name="Moreira F."/>
            <person name="Bernard K.A."/>
            <person name="Calvo E."/>
        </authorList>
    </citation>
    <scope>NUCLEOTIDE SEQUENCE</scope>
    <source>
        <strain evidence="4">Kern County</strain>
        <tissue evidence="4">Salivary glands</tissue>
    </source>
</reference>
<proteinExistence type="inferred from homology"/>
<dbReference type="InterPro" id="IPR038322">
    <property type="entry name" value="Pex19_C_sf"/>
</dbReference>
<dbReference type="GO" id="GO:0045046">
    <property type="term" value="P:protein import into peroxisome membrane"/>
    <property type="evidence" value="ECO:0007669"/>
    <property type="project" value="TreeGrafter"/>
</dbReference>
<dbReference type="EMBL" id="GFDL01010077">
    <property type="protein sequence ID" value="JAV24968.1"/>
    <property type="molecule type" value="Transcribed_RNA"/>
</dbReference>
<feature type="compositionally biased region" description="Acidic residues" evidence="3">
    <location>
        <begin position="17"/>
        <end position="27"/>
    </location>
</feature>
<evidence type="ECO:0000256" key="3">
    <source>
        <dbReference type="SAM" id="MobiDB-lite"/>
    </source>
</evidence>
<name>A0A1Q3FBU8_CULTA</name>
<accession>A0A1Q3FBU8</accession>
<comment type="similarity">
    <text evidence="1">Belongs to the peroxin-19 family.</text>
</comment>